<feature type="region of interest" description="Disordered" evidence="1">
    <location>
        <begin position="1"/>
        <end position="28"/>
    </location>
</feature>
<protein>
    <submittedName>
        <fullName evidence="3">Uncharacterized protein</fullName>
    </submittedName>
</protein>
<keyword evidence="2" id="KW-0812">Transmembrane</keyword>
<accession>A0A9P6MJ61</accession>
<dbReference type="AlphaFoldDB" id="A0A9P6MJ61"/>
<comment type="caution">
    <text evidence="3">The sequence shown here is derived from an EMBL/GenBank/DDBJ whole genome shotgun (WGS) entry which is preliminary data.</text>
</comment>
<reference evidence="3" key="1">
    <citation type="journal article" date="2020" name="Fungal Divers.">
        <title>Resolving the Mortierellaceae phylogeny through synthesis of multi-gene phylogenetics and phylogenomics.</title>
        <authorList>
            <person name="Vandepol N."/>
            <person name="Liber J."/>
            <person name="Desiro A."/>
            <person name="Na H."/>
            <person name="Kennedy M."/>
            <person name="Barry K."/>
            <person name="Grigoriev I.V."/>
            <person name="Miller A.N."/>
            <person name="O'Donnell K."/>
            <person name="Stajich J.E."/>
            <person name="Bonito G."/>
        </authorList>
    </citation>
    <scope>NUCLEOTIDE SEQUENCE</scope>
    <source>
        <strain evidence="3">MES-2147</strain>
    </source>
</reference>
<feature type="non-terminal residue" evidence="3">
    <location>
        <position position="263"/>
    </location>
</feature>
<feature type="compositionally biased region" description="Basic and acidic residues" evidence="1">
    <location>
        <begin position="1"/>
        <end position="10"/>
    </location>
</feature>
<feature type="transmembrane region" description="Helical" evidence="2">
    <location>
        <begin position="95"/>
        <end position="118"/>
    </location>
</feature>
<feature type="region of interest" description="Disordered" evidence="1">
    <location>
        <begin position="168"/>
        <end position="189"/>
    </location>
</feature>
<evidence type="ECO:0000256" key="2">
    <source>
        <dbReference type="SAM" id="Phobius"/>
    </source>
</evidence>
<sequence length="263" mass="28819">RRHGSRTDKANKHRYGAPQYVPEHDDEPSALEITDGVQGEEPLEIPEETTSTAVTIVGSTPSFGIGTLREQRDGEENNALGVYESEPPKKRQRSAAAVILGAAVETVIFTSAVALSAYQLLTGKGKQQLEASMASTTDDAVKVDEATFESKKASFDENVLMSTKSAPVNIPTRHKHSGQQLGKSLHHHHKSKHSLYKSRHGLSISLPHAYDYGEDHMGDLIMPERPKTGTEDNDEQFLRMEAQISNLITEGKRQLKSGIPDLA</sequence>
<evidence type="ECO:0000313" key="4">
    <source>
        <dbReference type="Proteomes" id="UP000749646"/>
    </source>
</evidence>
<evidence type="ECO:0000313" key="3">
    <source>
        <dbReference type="EMBL" id="KAG0002924.1"/>
    </source>
</evidence>
<keyword evidence="4" id="KW-1185">Reference proteome</keyword>
<evidence type="ECO:0000256" key="1">
    <source>
        <dbReference type="SAM" id="MobiDB-lite"/>
    </source>
</evidence>
<keyword evidence="2" id="KW-0472">Membrane</keyword>
<dbReference type="Proteomes" id="UP000749646">
    <property type="component" value="Unassembled WGS sequence"/>
</dbReference>
<dbReference type="EMBL" id="JAAAHW010000395">
    <property type="protein sequence ID" value="KAG0002924.1"/>
    <property type="molecule type" value="Genomic_DNA"/>
</dbReference>
<dbReference type="OrthoDB" id="2447952at2759"/>
<organism evidence="3 4">
    <name type="scientific">Modicella reniformis</name>
    <dbReference type="NCBI Taxonomy" id="1440133"/>
    <lineage>
        <taxon>Eukaryota</taxon>
        <taxon>Fungi</taxon>
        <taxon>Fungi incertae sedis</taxon>
        <taxon>Mucoromycota</taxon>
        <taxon>Mortierellomycotina</taxon>
        <taxon>Mortierellomycetes</taxon>
        <taxon>Mortierellales</taxon>
        <taxon>Mortierellaceae</taxon>
        <taxon>Modicella</taxon>
    </lineage>
</organism>
<gene>
    <name evidence="3" type="ORF">BGZ65_002196</name>
</gene>
<proteinExistence type="predicted"/>
<name>A0A9P6MJ61_9FUNG</name>
<keyword evidence="2" id="KW-1133">Transmembrane helix</keyword>